<keyword evidence="3" id="KW-1185">Reference proteome</keyword>
<evidence type="ECO:0000313" key="3">
    <source>
        <dbReference type="Proteomes" id="UP000070133"/>
    </source>
</evidence>
<evidence type="ECO:0000313" key="2">
    <source>
        <dbReference type="EMBL" id="KXS96699.1"/>
    </source>
</evidence>
<evidence type="ECO:0000256" key="1">
    <source>
        <dbReference type="SAM" id="MobiDB-lite"/>
    </source>
</evidence>
<sequence>MERSLLIDAAPDFAVPEMIQRFQDLSTPTEPVELVMAREEEYPCTECGQTRTRRGSLLSDPTHANAGRSRHSCTNQKCRRGNTTRHEYGWHIWEVYGESPVCDCGLKSRQGRFVSKSEVGRIGYGFWKCAYGDCKYFSTDRKGRSVINGEVKKTDVEQFIPWLTNATNAT</sequence>
<feature type="region of interest" description="Disordered" evidence="1">
    <location>
        <begin position="53"/>
        <end position="76"/>
    </location>
</feature>
<dbReference type="OrthoDB" id="4469945at2759"/>
<dbReference type="Proteomes" id="UP000070133">
    <property type="component" value="Unassembled WGS sequence"/>
</dbReference>
<proteinExistence type="predicted"/>
<accession>A0A139H2V9</accession>
<gene>
    <name evidence="2" type="ORF">AC578_9435</name>
</gene>
<reference evidence="2 3" key="1">
    <citation type="submission" date="2015-07" db="EMBL/GenBank/DDBJ databases">
        <title>Comparative genomics of the Sigatoka disease complex on banana suggests a link between parallel evolutionary changes in Pseudocercospora fijiensis and Pseudocercospora eumusae and increased virulence on the banana host.</title>
        <authorList>
            <person name="Chang T.-C."/>
            <person name="Salvucci A."/>
            <person name="Crous P.W."/>
            <person name="Stergiopoulos I."/>
        </authorList>
    </citation>
    <scope>NUCLEOTIDE SEQUENCE [LARGE SCALE GENOMIC DNA]</scope>
    <source>
        <strain evidence="2 3">CBS 114824</strain>
    </source>
</reference>
<organism evidence="2 3">
    <name type="scientific">Pseudocercospora eumusae</name>
    <dbReference type="NCBI Taxonomy" id="321146"/>
    <lineage>
        <taxon>Eukaryota</taxon>
        <taxon>Fungi</taxon>
        <taxon>Dikarya</taxon>
        <taxon>Ascomycota</taxon>
        <taxon>Pezizomycotina</taxon>
        <taxon>Dothideomycetes</taxon>
        <taxon>Dothideomycetidae</taxon>
        <taxon>Mycosphaerellales</taxon>
        <taxon>Mycosphaerellaceae</taxon>
        <taxon>Pseudocercospora</taxon>
    </lineage>
</organism>
<dbReference type="AlphaFoldDB" id="A0A139H2V9"/>
<comment type="caution">
    <text evidence="2">The sequence shown here is derived from an EMBL/GenBank/DDBJ whole genome shotgun (WGS) entry which is preliminary data.</text>
</comment>
<dbReference type="EMBL" id="LFZN01000166">
    <property type="protein sequence ID" value="KXS96699.1"/>
    <property type="molecule type" value="Genomic_DNA"/>
</dbReference>
<name>A0A139H2V9_9PEZI</name>
<protein>
    <submittedName>
        <fullName evidence="2">Uncharacterized protein</fullName>
    </submittedName>
</protein>